<comment type="caution">
    <text evidence="1">The sequence shown here is derived from an EMBL/GenBank/DDBJ whole genome shotgun (WGS) entry which is preliminary data.</text>
</comment>
<dbReference type="AlphaFoldDB" id="A0A8H4TVW2"/>
<gene>
    <name evidence="1" type="ORF">FSARC_7165</name>
</gene>
<dbReference type="OrthoDB" id="10397410at2759"/>
<accession>A0A8H4TVW2</accession>
<name>A0A8H4TVW2_9HYPO</name>
<evidence type="ECO:0000313" key="2">
    <source>
        <dbReference type="Proteomes" id="UP000622797"/>
    </source>
</evidence>
<dbReference type="Proteomes" id="UP000622797">
    <property type="component" value="Unassembled WGS sequence"/>
</dbReference>
<evidence type="ECO:0000313" key="1">
    <source>
        <dbReference type="EMBL" id="KAF4964987.1"/>
    </source>
</evidence>
<organism evidence="1 2">
    <name type="scientific">Fusarium sarcochroum</name>
    <dbReference type="NCBI Taxonomy" id="1208366"/>
    <lineage>
        <taxon>Eukaryota</taxon>
        <taxon>Fungi</taxon>
        <taxon>Dikarya</taxon>
        <taxon>Ascomycota</taxon>
        <taxon>Pezizomycotina</taxon>
        <taxon>Sordariomycetes</taxon>
        <taxon>Hypocreomycetidae</taxon>
        <taxon>Hypocreales</taxon>
        <taxon>Nectriaceae</taxon>
        <taxon>Fusarium</taxon>
        <taxon>Fusarium lateritium species complex</taxon>
    </lineage>
</organism>
<proteinExistence type="predicted"/>
<protein>
    <submittedName>
        <fullName evidence="1">Uncharacterized protein</fullName>
    </submittedName>
</protein>
<keyword evidence="2" id="KW-1185">Reference proteome</keyword>
<reference evidence="1" key="1">
    <citation type="journal article" date="2020" name="BMC Genomics">
        <title>Correction to: Identification and distribution of gene clusters required for synthesis of sphingolipid metabolism inhibitors in diverse species of the filamentous fungus Fusarium.</title>
        <authorList>
            <person name="Kim H.S."/>
            <person name="Lohmar J.M."/>
            <person name="Busman M."/>
            <person name="Brown D.W."/>
            <person name="Naumann T.A."/>
            <person name="Divon H.H."/>
            <person name="Lysoe E."/>
            <person name="Uhlig S."/>
            <person name="Proctor R.H."/>
        </authorList>
    </citation>
    <scope>NUCLEOTIDE SEQUENCE</scope>
    <source>
        <strain evidence="1">NRRL 20472</strain>
    </source>
</reference>
<sequence>MRLDSVRTKVEQGATGFTIQVSSNKNQDNVMAPVPGLDNTWAVTVDNPESWSRIYDMMPGKKLSVIVAVAPDTPSQTTARMDRSRLRGPA</sequence>
<dbReference type="EMBL" id="JABEXW010000380">
    <property type="protein sequence ID" value="KAF4964987.1"/>
    <property type="molecule type" value="Genomic_DNA"/>
</dbReference>
<reference evidence="1" key="2">
    <citation type="submission" date="2020-05" db="EMBL/GenBank/DDBJ databases">
        <authorList>
            <person name="Kim H.-S."/>
            <person name="Proctor R.H."/>
            <person name="Brown D.W."/>
        </authorList>
    </citation>
    <scope>NUCLEOTIDE SEQUENCE</scope>
    <source>
        <strain evidence="1">NRRL 20472</strain>
    </source>
</reference>